<comment type="caution">
    <text evidence="8">The sequence shown here is derived from an EMBL/GenBank/DDBJ whole genome shotgun (WGS) entry which is preliminary data.</text>
</comment>
<dbReference type="Proteomes" id="UP000051621">
    <property type="component" value="Unassembled WGS sequence"/>
</dbReference>
<dbReference type="GO" id="GO:0008097">
    <property type="term" value="F:5S rRNA binding"/>
    <property type="evidence" value="ECO:0007669"/>
    <property type="project" value="TreeGrafter"/>
</dbReference>
<evidence type="ECO:0000313" key="9">
    <source>
        <dbReference type="Proteomes" id="UP000051621"/>
    </source>
</evidence>
<dbReference type="Gene3D" id="3.30.420.100">
    <property type="match status" value="1"/>
</dbReference>
<dbReference type="GO" id="GO:0022625">
    <property type="term" value="C:cytosolic large ribosomal subunit"/>
    <property type="evidence" value="ECO:0007669"/>
    <property type="project" value="TreeGrafter"/>
</dbReference>
<dbReference type="OrthoDB" id="9810939at2"/>
<accession>A0A0R1LXD5</accession>
<proteinExistence type="inferred from homology"/>
<keyword evidence="2 7" id="KW-0699">rRNA-binding</keyword>
<keyword evidence="3 7" id="KW-0694">RNA-binding</keyword>
<protein>
    <recommendedName>
        <fullName evidence="6 7">Large ribosomal subunit protein uL18</fullName>
    </recommendedName>
</protein>
<evidence type="ECO:0000256" key="2">
    <source>
        <dbReference type="ARBA" id="ARBA00022730"/>
    </source>
</evidence>
<dbReference type="InterPro" id="IPR004389">
    <property type="entry name" value="Ribosomal_uL18_bac-type"/>
</dbReference>
<comment type="similarity">
    <text evidence="1 7">Belongs to the universal ribosomal protein uL18 family.</text>
</comment>
<dbReference type="InterPro" id="IPR005484">
    <property type="entry name" value="Ribosomal_uL18_bac/plant/anim"/>
</dbReference>
<evidence type="ECO:0000313" key="8">
    <source>
        <dbReference type="EMBL" id="KRL00316.1"/>
    </source>
</evidence>
<dbReference type="STRING" id="1423731.FC81_GL000093"/>
<dbReference type="PANTHER" id="PTHR12899:SF3">
    <property type="entry name" value="LARGE RIBOSOMAL SUBUNIT PROTEIN UL18M"/>
    <property type="match status" value="1"/>
</dbReference>
<dbReference type="NCBIfam" id="TIGR00060">
    <property type="entry name" value="L18_bact"/>
    <property type="match status" value="1"/>
</dbReference>
<dbReference type="Pfam" id="PF00861">
    <property type="entry name" value="Ribosomal_L18p"/>
    <property type="match status" value="1"/>
</dbReference>
<evidence type="ECO:0000256" key="5">
    <source>
        <dbReference type="ARBA" id="ARBA00023274"/>
    </source>
</evidence>
<dbReference type="EMBL" id="AZEF01000053">
    <property type="protein sequence ID" value="KRL00316.1"/>
    <property type="molecule type" value="Genomic_DNA"/>
</dbReference>
<evidence type="ECO:0000256" key="7">
    <source>
        <dbReference type="HAMAP-Rule" id="MF_01337"/>
    </source>
</evidence>
<name>A0A0R1LXD5_9LACO</name>
<dbReference type="HAMAP" id="MF_01337_B">
    <property type="entry name" value="Ribosomal_uL18_B"/>
    <property type="match status" value="1"/>
</dbReference>
<dbReference type="GO" id="GO:0003735">
    <property type="term" value="F:structural constituent of ribosome"/>
    <property type="evidence" value="ECO:0007669"/>
    <property type="project" value="InterPro"/>
</dbReference>
<dbReference type="PATRIC" id="fig|1423731.3.peg.96"/>
<comment type="function">
    <text evidence="7">This is one of the proteins that bind and probably mediate the attachment of the 5S RNA into the large ribosomal subunit, where it forms part of the central protuberance.</text>
</comment>
<keyword evidence="9" id="KW-1185">Reference proteome</keyword>
<keyword evidence="4 7" id="KW-0689">Ribosomal protein</keyword>
<evidence type="ECO:0000256" key="1">
    <source>
        <dbReference type="ARBA" id="ARBA00007116"/>
    </source>
</evidence>
<dbReference type="AlphaFoldDB" id="A0A0R1LXD5"/>
<dbReference type="PANTHER" id="PTHR12899">
    <property type="entry name" value="39S RIBOSOMAL PROTEIN L18, MITOCHONDRIAL"/>
    <property type="match status" value="1"/>
</dbReference>
<evidence type="ECO:0000256" key="4">
    <source>
        <dbReference type="ARBA" id="ARBA00022980"/>
    </source>
</evidence>
<dbReference type="FunFam" id="3.30.420.100:FF:000001">
    <property type="entry name" value="50S ribosomal protein L18"/>
    <property type="match status" value="1"/>
</dbReference>
<dbReference type="CDD" id="cd00432">
    <property type="entry name" value="Ribosomal_L18_L5e"/>
    <property type="match status" value="1"/>
</dbReference>
<dbReference type="SUPFAM" id="SSF53137">
    <property type="entry name" value="Translational machinery components"/>
    <property type="match status" value="1"/>
</dbReference>
<evidence type="ECO:0000256" key="3">
    <source>
        <dbReference type="ARBA" id="ARBA00022884"/>
    </source>
</evidence>
<keyword evidence="5 7" id="KW-0687">Ribonucleoprotein</keyword>
<comment type="subunit">
    <text evidence="7">Part of the 50S ribosomal subunit; part of the 5S rRNA/L5/L18/L25 subcomplex. Contacts the 5S and 23S rRNAs.</text>
</comment>
<organism evidence="8 9">
    <name type="scientific">Liquorilactobacillus capillatus DSM 19910</name>
    <dbReference type="NCBI Taxonomy" id="1423731"/>
    <lineage>
        <taxon>Bacteria</taxon>
        <taxon>Bacillati</taxon>
        <taxon>Bacillota</taxon>
        <taxon>Bacilli</taxon>
        <taxon>Lactobacillales</taxon>
        <taxon>Lactobacillaceae</taxon>
        <taxon>Liquorilactobacillus</taxon>
    </lineage>
</organism>
<reference evidence="8 9" key="1">
    <citation type="journal article" date="2015" name="Genome Announc.">
        <title>Expanding the biotechnology potential of lactobacilli through comparative genomics of 213 strains and associated genera.</title>
        <authorList>
            <person name="Sun Z."/>
            <person name="Harris H.M."/>
            <person name="McCann A."/>
            <person name="Guo C."/>
            <person name="Argimon S."/>
            <person name="Zhang W."/>
            <person name="Yang X."/>
            <person name="Jeffery I.B."/>
            <person name="Cooney J.C."/>
            <person name="Kagawa T.F."/>
            <person name="Liu W."/>
            <person name="Song Y."/>
            <person name="Salvetti E."/>
            <person name="Wrobel A."/>
            <person name="Rasinkangas P."/>
            <person name="Parkhill J."/>
            <person name="Rea M.C."/>
            <person name="O'Sullivan O."/>
            <person name="Ritari J."/>
            <person name="Douillard F.P."/>
            <person name="Paul Ross R."/>
            <person name="Yang R."/>
            <person name="Briner A.E."/>
            <person name="Felis G.E."/>
            <person name="de Vos W.M."/>
            <person name="Barrangou R."/>
            <person name="Klaenhammer T.R."/>
            <person name="Caufield P.W."/>
            <person name="Cui Y."/>
            <person name="Zhang H."/>
            <person name="O'Toole P.W."/>
        </authorList>
    </citation>
    <scope>NUCLEOTIDE SEQUENCE [LARGE SCALE GENOMIC DNA]</scope>
    <source>
        <strain evidence="8 9">DSM 19910</strain>
    </source>
</reference>
<sequence length="118" mass="12945">MISKPDKNKTRQKRHIRVRGKISGTAKCPRLNVYRSNKNIYAQVIDDVAGVTLVSASTLDSEVSGNTKTELAASVGEVVAKRAEKKGLKKVVFDRGGYLYHGRIEALAEAARKNGLEF</sequence>
<gene>
    <name evidence="7" type="primary">rplR</name>
    <name evidence="8" type="ORF">FC81_GL000093</name>
</gene>
<evidence type="ECO:0000256" key="6">
    <source>
        <dbReference type="ARBA" id="ARBA00035197"/>
    </source>
</evidence>
<dbReference type="InterPro" id="IPR057268">
    <property type="entry name" value="Ribosomal_L18"/>
</dbReference>
<dbReference type="GO" id="GO:0006412">
    <property type="term" value="P:translation"/>
    <property type="evidence" value="ECO:0007669"/>
    <property type="project" value="UniProtKB-UniRule"/>
</dbReference>